<feature type="region of interest" description="Disordered" evidence="1">
    <location>
        <begin position="19"/>
        <end position="64"/>
    </location>
</feature>
<dbReference type="AlphaFoldDB" id="A0A1E5WDM5"/>
<evidence type="ECO:0000313" key="3">
    <source>
        <dbReference type="Proteomes" id="UP000095767"/>
    </source>
</evidence>
<comment type="caution">
    <text evidence="2">The sequence shown here is derived from an EMBL/GenBank/DDBJ whole genome shotgun (WGS) entry which is preliminary data.</text>
</comment>
<dbReference type="Gene3D" id="1.25.40.10">
    <property type="entry name" value="Tetratricopeptide repeat domain"/>
    <property type="match status" value="2"/>
</dbReference>
<evidence type="ECO:0000313" key="2">
    <source>
        <dbReference type="EMBL" id="OEL35499.1"/>
    </source>
</evidence>
<dbReference type="STRING" id="888268.A0A1E5WDM5"/>
<evidence type="ECO:0008006" key="4">
    <source>
        <dbReference type="Google" id="ProtNLM"/>
    </source>
</evidence>
<dbReference type="InterPro" id="IPR019734">
    <property type="entry name" value="TPR_rpt"/>
</dbReference>
<dbReference type="InterPro" id="IPR011990">
    <property type="entry name" value="TPR-like_helical_dom_sf"/>
</dbReference>
<dbReference type="SMART" id="SM00028">
    <property type="entry name" value="TPR"/>
    <property type="match status" value="9"/>
</dbReference>
<dbReference type="Pfam" id="PF13424">
    <property type="entry name" value="TPR_12"/>
    <property type="match status" value="1"/>
</dbReference>
<dbReference type="OrthoDB" id="626167at2759"/>
<keyword evidence="3" id="KW-1185">Reference proteome</keyword>
<dbReference type="PANTHER" id="PTHR47459:SF3">
    <property type="entry name" value="OS03G0149400 PROTEIN"/>
    <property type="match status" value="1"/>
</dbReference>
<dbReference type="EMBL" id="LWDX02011857">
    <property type="protein sequence ID" value="OEL35499.1"/>
    <property type="molecule type" value="Genomic_DNA"/>
</dbReference>
<feature type="compositionally biased region" description="Pro residues" evidence="1">
    <location>
        <begin position="22"/>
        <end position="31"/>
    </location>
</feature>
<dbReference type="Proteomes" id="UP000095767">
    <property type="component" value="Unassembled WGS sequence"/>
</dbReference>
<accession>A0A1E5WDM5</accession>
<sequence length="562" mass="61757">MRRLPKSLILACLSRPLRARSPLPPLPTPPPHHPRPGRLPFSTQTLTPGPPPPPPPDAAAAAAKPAGLALLEDAELHESEGDHSKALDLALKALAPLQESHGGWSLPVARALRLAGAAASRVGLASDWLESLAAAAEIVGYLAPARRRADPEVAAVGAAVHEQLARAKMGVGRRWDAVGDFRRALDLRSGCLGEGSGELGDAYRDVAEAYAGVLDFDKALPMCLKALRVAEGRFGEGSTEVTKVRRLLSAIYIGLGRHVDALEQIDRARVVYERLGLDVEHSQVEIEGANIRILLRRSEEALNDLKRVMKRADKESEECALAYVTMAKILSSQERTQDSKRCLEIARGIIDKKDSVNPGRIVEAYTEISLLHESMSEFETALSLMKKTLAILDGAKEMHHIEGSISARIGWLLLHMERAAEAVPYLETAVDKLKNCFGPRHFGLGFAYKHLGEAYRVMEQYESAVKFLTLARSIVHDAFGPTHEDSIEMNQFLANAYGLMGSYKIAMDFQEQVVDAYKSRGSDSWEDLREAYRLREQLKMKAQGLRHAVFPAYSLPVLPDRD</sequence>
<organism evidence="2 3">
    <name type="scientific">Dichanthelium oligosanthes</name>
    <dbReference type="NCBI Taxonomy" id="888268"/>
    <lineage>
        <taxon>Eukaryota</taxon>
        <taxon>Viridiplantae</taxon>
        <taxon>Streptophyta</taxon>
        <taxon>Embryophyta</taxon>
        <taxon>Tracheophyta</taxon>
        <taxon>Spermatophyta</taxon>
        <taxon>Magnoliopsida</taxon>
        <taxon>Liliopsida</taxon>
        <taxon>Poales</taxon>
        <taxon>Poaceae</taxon>
        <taxon>PACMAD clade</taxon>
        <taxon>Panicoideae</taxon>
        <taxon>Panicodae</taxon>
        <taxon>Paniceae</taxon>
        <taxon>Dichantheliinae</taxon>
        <taxon>Dichanthelium</taxon>
    </lineage>
</organism>
<reference evidence="2 3" key="1">
    <citation type="submission" date="2016-09" db="EMBL/GenBank/DDBJ databases">
        <title>The draft genome of Dichanthelium oligosanthes: A C3 panicoid grass species.</title>
        <authorList>
            <person name="Studer A.J."/>
            <person name="Schnable J.C."/>
            <person name="Brutnell T.P."/>
        </authorList>
    </citation>
    <scope>NUCLEOTIDE SEQUENCE [LARGE SCALE GENOMIC DNA]</scope>
    <source>
        <strain evidence="3">cv. Kellogg 1175</strain>
        <tissue evidence="2">Leaf</tissue>
    </source>
</reference>
<evidence type="ECO:0000256" key="1">
    <source>
        <dbReference type="SAM" id="MobiDB-lite"/>
    </source>
</evidence>
<dbReference type="SUPFAM" id="SSF48452">
    <property type="entry name" value="TPR-like"/>
    <property type="match status" value="3"/>
</dbReference>
<gene>
    <name evidence="2" type="ORF">BAE44_0003480</name>
</gene>
<dbReference type="PANTHER" id="PTHR47459">
    <property type="entry name" value="KINESIN LIGHT CHAIN-RELATED"/>
    <property type="match status" value="1"/>
</dbReference>
<name>A0A1E5WDM5_9POAL</name>
<protein>
    <recommendedName>
        <fullName evidence="4">Nephrocystin-3</fullName>
    </recommendedName>
</protein>
<proteinExistence type="predicted"/>
<feature type="compositionally biased region" description="Pro residues" evidence="1">
    <location>
        <begin position="48"/>
        <end position="57"/>
    </location>
</feature>